<evidence type="ECO:0008006" key="5">
    <source>
        <dbReference type="Google" id="ProtNLM"/>
    </source>
</evidence>
<dbReference type="Proteomes" id="UP000030693">
    <property type="component" value="Unassembled WGS sequence"/>
</dbReference>
<evidence type="ECO:0000256" key="2">
    <source>
        <dbReference type="SAM" id="MobiDB-lite"/>
    </source>
</evidence>
<dbReference type="PANTHER" id="PTHR21021:SF16">
    <property type="entry name" value="TIP41-LIKE PROTEIN"/>
    <property type="match status" value="1"/>
</dbReference>
<organism evidence="3">
    <name type="scientific">Fonticula alba</name>
    <name type="common">Slime mold</name>
    <dbReference type="NCBI Taxonomy" id="691883"/>
    <lineage>
        <taxon>Eukaryota</taxon>
        <taxon>Rotosphaerida</taxon>
        <taxon>Fonticulaceae</taxon>
        <taxon>Fonticula</taxon>
    </lineage>
</organism>
<dbReference type="RefSeq" id="XP_009494554.1">
    <property type="nucleotide sequence ID" value="XM_009496279.1"/>
</dbReference>
<dbReference type="GO" id="GO:0031929">
    <property type="term" value="P:TOR signaling"/>
    <property type="evidence" value="ECO:0007669"/>
    <property type="project" value="TreeGrafter"/>
</dbReference>
<proteinExistence type="inferred from homology"/>
<dbReference type="EMBL" id="KB932203">
    <property type="protein sequence ID" value="KCV71431.1"/>
    <property type="molecule type" value="Genomic_DNA"/>
</dbReference>
<name>A0A058ZBX6_FONAL</name>
<dbReference type="OrthoDB" id="10253878at2759"/>
<gene>
    <name evidence="3" type="ORF">H696_02379</name>
</gene>
<evidence type="ECO:0000256" key="1">
    <source>
        <dbReference type="ARBA" id="ARBA00006658"/>
    </source>
</evidence>
<sequence length="393" mass="42342">MTTSGPIPGTVPTAPEVVFNLNDEWTITLNRGPMMCSQEVDRLTEELDLPLPEMVFPNNSICISTTGGFSLAFRAIDALRHVPNHLALEAAKTHADGANYEEVEKVAYASQWASAREALFQGNTTSETAESTPEDVSPALVAEDPAAQSASVSATTPGTTTDPGAPGSWLTEVPQHDWTYASRYRGTLVLPGPFAERMRPVPSTLAEAATACLADPCWSSSSRASSPFATEARELDVARLSRPDPLLFHTGPQWLHLYDDELHDNGHVRFGIRARAMPDGLFILARCAVRIDGVRARVFDTRIHMATDDPARGVLRETVIREASWSALFDDNLLIGSGQTASAANAVVAGSRPLDIQALIDLDAIADRLPVVAREVEYLPAFPDSNLSGIVAM</sequence>
<dbReference type="STRING" id="691883.A0A058ZBX6"/>
<dbReference type="Pfam" id="PF04176">
    <property type="entry name" value="TIP41"/>
    <property type="match status" value="1"/>
</dbReference>
<evidence type="ECO:0000313" key="4">
    <source>
        <dbReference type="Proteomes" id="UP000030693"/>
    </source>
</evidence>
<evidence type="ECO:0000313" key="3">
    <source>
        <dbReference type="EMBL" id="KCV71431.1"/>
    </source>
</evidence>
<dbReference type="eggNOG" id="KOG3224">
    <property type="taxonomic scope" value="Eukaryota"/>
</dbReference>
<feature type="region of interest" description="Disordered" evidence="2">
    <location>
        <begin position="144"/>
        <end position="169"/>
    </location>
</feature>
<dbReference type="AlphaFoldDB" id="A0A058ZBX6"/>
<dbReference type="GO" id="GO:0005829">
    <property type="term" value="C:cytosol"/>
    <property type="evidence" value="ECO:0007669"/>
    <property type="project" value="TreeGrafter"/>
</dbReference>
<comment type="similarity">
    <text evidence="1">Belongs to the TIP41 family.</text>
</comment>
<accession>A0A058ZBX6</accession>
<dbReference type="PANTHER" id="PTHR21021">
    <property type="entry name" value="GAF/PUTATIVE CYTOSKELETAL PROTEIN"/>
    <property type="match status" value="1"/>
</dbReference>
<reference evidence="3" key="1">
    <citation type="submission" date="2013-04" db="EMBL/GenBank/DDBJ databases">
        <title>The Genome Sequence of Fonticula alba ATCC 38817.</title>
        <authorList>
            <consortium name="The Broad Institute Genomics Platform"/>
            <person name="Russ C."/>
            <person name="Cuomo C."/>
            <person name="Burger G."/>
            <person name="Gray M.W."/>
            <person name="Holland P.W.H."/>
            <person name="King N."/>
            <person name="Lang F.B.F."/>
            <person name="Roger A.J."/>
            <person name="Ruiz-Trillo I."/>
            <person name="Brown M."/>
            <person name="Walker B."/>
            <person name="Young S."/>
            <person name="Zeng Q."/>
            <person name="Gargeya S."/>
            <person name="Fitzgerald M."/>
            <person name="Haas B."/>
            <person name="Abouelleil A."/>
            <person name="Allen A.W."/>
            <person name="Alvarado L."/>
            <person name="Arachchi H.M."/>
            <person name="Berlin A.M."/>
            <person name="Chapman S.B."/>
            <person name="Gainer-Dewar J."/>
            <person name="Goldberg J."/>
            <person name="Griggs A."/>
            <person name="Gujja S."/>
            <person name="Hansen M."/>
            <person name="Howarth C."/>
            <person name="Imamovic A."/>
            <person name="Ireland A."/>
            <person name="Larimer J."/>
            <person name="McCowan C."/>
            <person name="Murphy C."/>
            <person name="Pearson M."/>
            <person name="Poon T.W."/>
            <person name="Priest M."/>
            <person name="Roberts A."/>
            <person name="Saif S."/>
            <person name="Shea T."/>
            <person name="Sisk P."/>
            <person name="Sykes S."/>
            <person name="Wortman J."/>
            <person name="Nusbaum C."/>
            <person name="Birren B."/>
        </authorList>
    </citation>
    <scope>NUCLEOTIDE SEQUENCE [LARGE SCALE GENOMIC DNA]</scope>
    <source>
        <strain evidence="3">ATCC 38817</strain>
    </source>
</reference>
<keyword evidence="4" id="KW-1185">Reference proteome</keyword>
<protein>
    <recommendedName>
        <fullName evidence="5">TIP41-like protein</fullName>
    </recommendedName>
</protein>
<dbReference type="InterPro" id="IPR051330">
    <property type="entry name" value="Phosphatase_reg/MetRdx"/>
</dbReference>
<feature type="compositionally biased region" description="Low complexity" evidence="2">
    <location>
        <begin position="149"/>
        <end position="168"/>
    </location>
</feature>
<dbReference type="GeneID" id="20527104"/>
<dbReference type="InterPro" id="IPR007303">
    <property type="entry name" value="TIP41-like"/>
</dbReference>